<dbReference type="GO" id="GO:0003677">
    <property type="term" value="F:DNA binding"/>
    <property type="evidence" value="ECO:0007669"/>
    <property type="project" value="UniProtKB-KW"/>
</dbReference>
<dbReference type="EMBL" id="CP067420">
    <property type="protein sequence ID" value="QQP92626.1"/>
    <property type="molecule type" value="Genomic_DNA"/>
</dbReference>
<keyword evidence="2" id="KW-1185">Reference proteome</keyword>
<gene>
    <name evidence="1" type="ORF">IGS68_25890</name>
</gene>
<keyword evidence="1" id="KW-0238">DNA-binding</keyword>
<dbReference type="Proteomes" id="UP000595197">
    <property type="component" value="Chromosome"/>
</dbReference>
<organism evidence="1 2">
    <name type="scientific">Skermanella cutis</name>
    <dbReference type="NCBI Taxonomy" id="2775420"/>
    <lineage>
        <taxon>Bacteria</taxon>
        <taxon>Pseudomonadati</taxon>
        <taxon>Pseudomonadota</taxon>
        <taxon>Alphaproteobacteria</taxon>
        <taxon>Rhodospirillales</taxon>
        <taxon>Azospirillaceae</taxon>
        <taxon>Skermanella</taxon>
    </lineage>
</organism>
<sequence length="47" mass="5051">MYLSTLRSYVEAVGGEMGLVVKLPGYPAVRLRGLGEILGETLEEEPG</sequence>
<protein>
    <submittedName>
        <fullName evidence="1">DNA-binding protein</fullName>
    </submittedName>
</protein>
<proteinExistence type="predicted"/>
<reference evidence="1" key="1">
    <citation type="submission" date="2021-02" db="EMBL/GenBank/DDBJ databases">
        <title>Skermanella TT6 skin isolate.</title>
        <authorList>
            <person name="Lee K."/>
            <person name="Ganzorig M."/>
        </authorList>
    </citation>
    <scope>NUCLEOTIDE SEQUENCE</scope>
    <source>
        <strain evidence="1">TT6</strain>
    </source>
</reference>
<evidence type="ECO:0000313" key="2">
    <source>
        <dbReference type="Proteomes" id="UP000595197"/>
    </source>
</evidence>
<evidence type="ECO:0000313" key="1">
    <source>
        <dbReference type="EMBL" id="QQP92626.1"/>
    </source>
</evidence>
<accession>A0ABX7BHR4</accession>
<name>A0ABX7BHR4_9PROT</name>